<dbReference type="PANTHER" id="PTHR43798:SF33">
    <property type="entry name" value="HYDROLASE, PUTATIVE (AFU_ORTHOLOGUE AFUA_2G14860)-RELATED"/>
    <property type="match status" value="1"/>
</dbReference>
<dbReference type="RefSeq" id="WP_315909741.1">
    <property type="nucleotide sequence ID" value="NZ_JAOPKC010000018.1"/>
</dbReference>
<evidence type="ECO:0000256" key="1">
    <source>
        <dbReference type="SAM" id="MobiDB-lite"/>
    </source>
</evidence>
<dbReference type="Proteomes" id="UP001209746">
    <property type="component" value="Unassembled WGS sequence"/>
</dbReference>
<sequence length="294" mass="31439">MPTTDTEPDRHVPVGAESFRSSVETHTNAGDERQHMPTAHNGSVAIEYAVHGNGPTVVCCGSAGLGAWQWSYLVTPLAREYEVVVFDYRGTGESDAPDGPYTVADLTADLDAVLSEHGARSVHLLGAGLGGVVAVEYARRAGRVESIGLVGTPTSPSDVDFDALDRLRAPRDDPDALERSLSVAFAPGTVESHPDEISRIVEWRGADDAGPAGWDGQLAAMREADLTDLYEVTTPALVFHGVEDAIVDPEAGRQLAEQLPRGEHRAVESGHLVHVEQPQVVADELLAWLDEQRA</sequence>
<dbReference type="PANTHER" id="PTHR43798">
    <property type="entry name" value="MONOACYLGLYCEROL LIPASE"/>
    <property type="match status" value="1"/>
</dbReference>
<reference evidence="4" key="1">
    <citation type="submission" date="2023-02" db="EMBL/GenBank/DDBJ databases">
        <title>Enrichment on poylsaccharides allowed isolation of novel metabolic and taxonomic groups of Haloarchaea.</title>
        <authorList>
            <person name="Sorokin D.Y."/>
            <person name="Elcheninov A.G."/>
            <person name="Khizhniak T.V."/>
            <person name="Kolganova T.V."/>
            <person name="Kublanov I.V."/>
        </authorList>
    </citation>
    <scope>NUCLEOTIDE SEQUENCE</scope>
    <source>
        <strain evidence="3 5">HArc-curdl5-1</strain>
        <strain evidence="4">HArc-curdl7</strain>
    </source>
</reference>
<dbReference type="GO" id="GO:0016787">
    <property type="term" value="F:hydrolase activity"/>
    <property type="evidence" value="ECO:0007669"/>
    <property type="project" value="UniProtKB-KW"/>
</dbReference>
<dbReference type="InterPro" id="IPR029058">
    <property type="entry name" value="AB_hydrolase_fold"/>
</dbReference>
<feature type="compositionally biased region" description="Polar residues" evidence="1">
    <location>
        <begin position="19"/>
        <end position="28"/>
    </location>
</feature>
<organism evidence="4 6">
    <name type="scientific">Halapricum hydrolyticum</name>
    <dbReference type="NCBI Taxonomy" id="2979991"/>
    <lineage>
        <taxon>Archaea</taxon>
        <taxon>Methanobacteriati</taxon>
        <taxon>Methanobacteriota</taxon>
        <taxon>Stenosarchaea group</taxon>
        <taxon>Halobacteria</taxon>
        <taxon>Halobacteriales</taxon>
        <taxon>Haloarculaceae</taxon>
        <taxon>Halapricum</taxon>
    </lineage>
</organism>
<dbReference type="GO" id="GO:0016020">
    <property type="term" value="C:membrane"/>
    <property type="evidence" value="ECO:0007669"/>
    <property type="project" value="TreeGrafter"/>
</dbReference>
<evidence type="ECO:0000259" key="2">
    <source>
        <dbReference type="Pfam" id="PF12697"/>
    </source>
</evidence>
<dbReference type="PRINTS" id="PR00111">
    <property type="entry name" value="ABHYDROLASE"/>
</dbReference>
<dbReference type="SUPFAM" id="SSF53474">
    <property type="entry name" value="alpha/beta-Hydrolases"/>
    <property type="match status" value="1"/>
</dbReference>
<dbReference type="EMBL" id="JAOPKC010000018">
    <property type="protein sequence ID" value="MCU4718988.1"/>
    <property type="molecule type" value="Genomic_DNA"/>
</dbReference>
<feature type="region of interest" description="Disordered" evidence="1">
    <location>
        <begin position="1"/>
        <end position="37"/>
    </location>
</feature>
<evidence type="ECO:0000313" key="4">
    <source>
        <dbReference type="EMBL" id="MCU4727917.1"/>
    </source>
</evidence>
<dbReference type="EMBL" id="JAOPKD010000016">
    <property type="protein sequence ID" value="MCU4727917.1"/>
    <property type="molecule type" value="Genomic_DNA"/>
</dbReference>
<evidence type="ECO:0000313" key="3">
    <source>
        <dbReference type="EMBL" id="MCU4718988.1"/>
    </source>
</evidence>
<keyword evidence="5" id="KW-1185">Reference proteome</keyword>
<dbReference type="Proteomes" id="UP001208186">
    <property type="component" value="Unassembled WGS sequence"/>
</dbReference>
<dbReference type="InterPro" id="IPR050266">
    <property type="entry name" value="AB_hydrolase_sf"/>
</dbReference>
<dbReference type="AlphaFoldDB" id="A0AAE3ID04"/>
<evidence type="ECO:0000313" key="5">
    <source>
        <dbReference type="Proteomes" id="UP001208186"/>
    </source>
</evidence>
<dbReference type="Pfam" id="PF12697">
    <property type="entry name" value="Abhydrolase_6"/>
    <property type="match status" value="1"/>
</dbReference>
<proteinExistence type="predicted"/>
<comment type="caution">
    <text evidence="4">The sequence shown here is derived from an EMBL/GenBank/DDBJ whole genome shotgun (WGS) entry which is preliminary data.</text>
</comment>
<dbReference type="InterPro" id="IPR000073">
    <property type="entry name" value="AB_hydrolase_1"/>
</dbReference>
<name>A0AAE3ID04_9EURY</name>
<evidence type="ECO:0000313" key="6">
    <source>
        <dbReference type="Proteomes" id="UP001209746"/>
    </source>
</evidence>
<accession>A0AAE3ID04</accession>
<dbReference type="Gene3D" id="3.40.50.1820">
    <property type="entry name" value="alpha/beta hydrolase"/>
    <property type="match status" value="1"/>
</dbReference>
<protein>
    <submittedName>
        <fullName evidence="4">Alpha/beta hydrolase</fullName>
    </submittedName>
</protein>
<gene>
    <name evidence="4" type="ORF">OB914_13225</name>
    <name evidence="3" type="ORF">OB916_13110</name>
</gene>
<keyword evidence="4" id="KW-0378">Hydrolase</keyword>
<feature type="domain" description="AB hydrolase-1" evidence="2">
    <location>
        <begin position="51"/>
        <end position="283"/>
    </location>
</feature>